<gene>
    <name evidence="2" type="ORF">NDU88_005092</name>
</gene>
<dbReference type="EMBL" id="JANPWB010000007">
    <property type="protein sequence ID" value="KAJ1173254.1"/>
    <property type="molecule type" value="Genomic_DNA"/>
</dbReference>
<feature type="region of interest" description="Disordered" evidence="1">
    <location>
        <begin position="1"/>
        <end position="20"/>
    </location>
</feature>
<dbReference type="Proteomes" id="UP001066276">
    <property type="component" value="Chromosome 4_1"/>
</dbReference>
<sequence length="146" mass="15968">MGVQRRCCSERKAGAGQPHRAAAEYKAQQWKSGAQQHQGRQHGAGRAREVGSAECALPVASQACARVQEAVPILRYETSMELREHDMHDYPRTLPRCRDLLNMGEQGALCRGGPEHSVGLPSEGELLFLKKVCAMCGKEKCVTPAL</sequence>
<name>A0AAV7T9P9_PLEWA</name>
<organism evidence="2 3">
    <name type="scientific">Pleurodeles waltl</name>
    <name type="common">Iberian ribbed newt</name>
    <dbReference type="NCBI Taxonomy" id="8319"/>
    <lineage>
        <taxon>Eukaryota</taxon>
        <taxon>Metazoa</taxon>
        <taxon>Chordata</taxon>
        <taxon>Craniata</taxon>
        <taxon>Vertebrata</taxon>
        <taxon>Euteleostomi</taxon>
        <taxon>Amphibia</taxon>
        <taxon>Batrachia</taxon>
        <taxon>Caudata</taxon>
        <taxon>Salamandroidea</taxon>
        <taxon>Salamandridae</taxon>
        <taxon>Pleurodelinae</taxon>
        <taxon>Pleurodeles</taxon>
    </lineage>
</organism>
<reference evidence="2" key="1">
    <citation type="journal article" date="2022" name="bioRxiv">
        <title>Sequencing and chromosome-scale assembly of the giantPleurodeles waltlgenome.</title>
        <authorList>
            <person name="Brown T."/>
            <person name="Elewa A."/>
            <person name="Iarovenko S."/>
            <person name="Subramanian E."/>
            <person name="Araus A.J."/>
            <person name="Petzold A."/>
            <person name="Susuki M."/>
            <person name="Suzuki K.-i.T."/>
            <person name="Hayashi T."/>
            <person name="Toyoda A."/>
            <person name="Oliveira C."/>
            <person name="Osipova E."/>
            <person name="Leigh N.D."/>
            <person name="Simon A."/>
            <person name="Yun M.H."/>
        </authorList>
    </citation>
    <scope>NUCLEOTIDE SEQUENCE</scope>
    <source>
        <strain evidence="2">20211129_DDA</strain>
        <tissue evidence="2">Liver</tissue>
    </source>
</reference>
<evidence type="ECO:0000313" key="3">
    <source>
        <dbReference type="Proteomes" id="UP001066276"/>
    </source>
</evidence>
<evidence type="ECO:0000313" key="2">
    <source>
        <dbReference type="EMBL" id="KAJ1173254.1"/>
    </source>
</evidence>
<keyword evidence="3" id="KW-1185">Reference proteome</keyword>
<proteinExistence type="predicted"/>
<protein>
    <submittedName>
        <fullName evidence="2">Uncharacterized protein</fullName>
    </submittedName>
</protein>
<comment type="caution">
    <text evidence="2">The sequence shown here is derived from an EMBL/GenBank/DDBJ whole genome shotgun (WGS) entry which is preliminary data.</text>
</comment>
<evidence type="ECO:0000256" key="1">
    <source>
        <dbReference type="SAM" id="MobiDB-lite"/>
    </source>
</evidence>
<accession>A0AAV7T9P9</accession>
<dbReference type="AlphaFoldDB" id="A0AAV7T9P9"/>
<feature type="region of interest" description="Disordered" evidence="1">
    <location>
        <begin position="27"/>
        <end position="47"/>
    </location>
</feature>